<dbReference type="AlphaFoldDB" id="A0AAV7NNR0"/>
<accession>A0AAV7NNR0</accession>
<dbReference type="EMBL" id="JANPWB010000012">
    <property type="protein sequence ID" value="KAJ1116282.1"/>
    <property type="molecule type" value="Genomic_DNA"/>
</dbReference>
<name>A0AAV7NNR0_PLEWA</name>
<keyword evidence="3" id="KW-1185">Reference proteome</keyword>
<proteinExistence type="predicted"/>
<evidence type="ECO:0000313" key="3">
    <source>
        <dbReference type="Proteomes" id="UP001066276"/>
    </source>
</evidence>
<organism evidence="2 3">
    <name type="scientific">Pleurodeles waltl</name>
    <name type="common">Iberian ribbed newt</name>
    <dbReference type="NCBI Taxonomy" id="8319"/>
    <lineage>
        <taxon>Eukaryota</taxon>
        <taxon>Metazoa</taxon>
        <taxon>Chordata</taxon>
        <taxon>Craniata</taxon>
        <taxon>Vertebrata</taxon>
        <taxon>Euteleostomi</taxon>
        <taxon>Amphibia</taxon>
        <taxon>Batrachia</taxon>
        <taxon>Caudata</taxon>
        <taxon>Salamandroidea</taxon>
        <taxon>Salamandridae</taxon>
        <taxon>Pleurodelinae</taxon>
        <taxon>Pleurodeles</taxon>
    </lineage>
</organism>
<sequence>MPVKSRASLEHQLEVREVPGEAIPMSKEPLPARLLLESCVDDGEMPSASGGDGYEVLTGLDDEVLDYEGYISLEEGKAWQEECSGFSGAKGQSSTGGKNGGDTEHGGLGDVEEQTVGWW</sequence>
<gene>
    <name evidence="2" type="ORF">NDU88_004498</name>
</gene>
<comment type="caution">
    <text evidence="2">The sequence shown here is derived from an EMBL/GenBank/DDBJ whole genome shotgun (WGS) entry which is preliminary data.</text>
</comment>
<protein>
    <submittedName>
        <fullName evidence="2">Uncharacterized protein</fullName>
    </submittedName>
</protein>
<reference evidence="2" key="1">
    <citation type="journal article" date="2022" name="bioRxiv">
        <title>Sequencing and chromosome-scale assembly of the giantPleurodeles waltlgenome.</title>
        <authorList>
            <person name="Brown T."/>
            <person name="Elewa A."/>
            <person name="Iarovenko S."/>
            <person name="Subramanian E."/>
            <person name="Araus A.J."/>
            <person name="Petzold A."/>
            <person name="Susuki M."/>
            <person name="Suzuki K.-i.T."/>
            <person name="Hayashi T."/>
            <person name="Toyoda A."/>
            <person name="Oliveira C."/>
            <person name="Osipova E."/>
            <person name="Leigh N.D."/>
            <person name="Simon A."/>
            <person name="Yun M.H."/>
        </authorList>
    </citation>
    <scope>NUCLEOTIDE SEQUENCE</scope>
    <source>
        <strain evidence="2">20211129_DDA</strain>
        <tissue evidence="2">Liver</tissue>
    </source>
</reference>
<evidence type="ECO:0000256" key="1">
    <source>
        <dbReference type="SAM" id="MobiDB-lite"/>
    </source>
</evidence>
<feature type="region of interest" description="Disordered" evidence="1">
    <location>
        <begin position="84"/>
        <end position="119"/>
    </location>
</feature>
<dbReference type="Proteomes" id="UP001066276">
    <property type="component" value="Chromosome 8"/>
</dbReference>
<evidence type="ECO:0000313" key="2">
    <source>
        <dbReference type="EMBL" id="KAJ1116282.1"/>
    </source>
</evidence>